<evidence type="ECO:0000256" key="5">
    <source>
        <dbReference type="SAM" id="Phobius"/>
    </source>
</evidence>
<dbReference type="EMBL" id="CAJNIZ010000997">
    <property type="protein sequence ID" value="CAE7180342.1"/>
    <property type="molecule type" value="Genomic_DNA"/>
</dbReference>
<evidence type="ECO:0000259" key="7">
    <source>
        <dbReference type="Pfam" id="PF00916"/>
    </source>
</evidence>
<feature type="non-terminal residue" evidence="8">
    <location>
        <position position="127"/>
    </location>
</feature>
<sequence>VNAACISVLTAVMNIFGTLTATQIRVDIDREMMLHGLYNVGSGVLSGLTANMVMSFSITCRTLGADGQQFQILLFVFSAAVFVAGGYVVAVMPKLLPGSVLIWLSAELMAFWIWNSRRFLRVYEYCL</sequence>
<keyword evidence="2 5" id="KW-0812">Transmembrane</keyword>
<feature type="chain" id="PRO_5032651060" description="SLC26A/SulP transporter domain-containing protein" evidence="6">
    <location>
        <begin position="22"/>
        <end position="127"/>
    </location>
</feature>
<comment type="subcellular location">
    <subcellularLocation>
        <location evidence="1">Membrane</location>
        <topology evidence="1">Multi-pass membrane protein</topology>
    </subcellularLocation>
</comment>
<dbReference type="Pfam" id="PF00916">
    <property type="entry name" value="Sulfate_transp"/>
    <property type="match status" value="1"/>
</dbReference>
<feature type="transmembrane region" description="Helical" evidence="5">
    <location>
        <begin position="95"/>
        <end position="114"/>
    </location>
</feature>
<accession>A0A812J012</accession>
<dbReference type="Proteomes" id="UP000649617">
    <property type="component" value="Unassembled WGS sequence"/>
</dbReference>
<organism evidence="8 9">
    <name type="scientific">Symbiodinium pilosum</name>
    <name type="common">Dinoflagellate</name>
    <dbReference type="NCBI Taxonomy" id="2952"/>
    <lineage>
        <taxon>Eukaryota</taxon>
        <taxon>Sar</taxon>
        <taxon>Alveolata</taxon>
        <taxon>Dinophyceae</taxon>
        <taxon>Suessiales</taxon>
        <taxon>Symbiodiniaceae</taxon>
        <taxon>Symbiodinium</taxon>
    </lineage>
</organism>
<dbReference type="GO" id="GO:0016020">
    <property type="term" value="C:membrane"/>
    <property type="evidence" value="ECO:0007669"/>
    <property type="project" value="UniProtKB-SubCell"/>
</dbReference>
<gene>
    <name evidence="8" type="ORF">SPIL2461_LOCUS1041</name>
</gene>
<dbReference type="InterPro" id="IPR011547">
    <property type="entry name" value="SLC26A/SulP_dom"/>
</dbReference>
<keyword evidence="6" id="KW-0732">Signal</keyword>
<evidence type="ECO:0000256" key="2">
    <source>
        <dbReference type="ARBA" id="ARBA00022692"/>
    </source>
</evidence>
<feature type="domain" description="SLC26A/SulP transporter" evidence="7">
    <location>
        <begin position="21"/>
        <end position="109"/>
    </location>
</feature>
<dbReference type="PANTHER" id="PTHR43310:SF1">
    <property type="entry name" value="SULFATE TRANSPORTER YBAR-RELATED"/>
    <property type="match status" value="1"/>
</dbReference>
<reference evidence="8" key="1">
    <citation type="submission" date="2021-02" db="EMBL/GenBank/DDBJ databases">
        <authorList>
            <person name="Dougan E. K."/>
            <person name="Rhodes N."/>
            <person name="Thang M."/>
            <person name="Chan C."/>
        </authorList>
    </citation>
    <scope>NUCLEOTIDE SEQUENCE</scope>
</reference>
<name>A0A812J012_SYMPI</name>
<evidence type="ECO:0000256" key="1">
    <source>
        <dbReference type="ARBA" id="ARBA00004141"/>
    </source>
</evidence>
<dbReference type="OrthoDB" id="420907at2759"/>
<comment type="caution">
    <text evidence="8">The sequence shown here is derived from an EMBL/GenBank/DDBJ whole genome shotgun (WGS) entry which is preliminary data.</text>
</comment>
<evidence type="ECO:0000256" key="3">
    <source>
        <dbReference type="ARBA" id="ARBA00022989"/>
    </source>
</evidence>
<keyword evidence="3 5" id="KW-1133">Transmembrane helix</keyword>
<evidence type="ECO:0000256" key="4">
    <source>
        <dbReference type="ARBA" id="ARBA00023136"/>
    </source>
</evidence>
<proteinExistence type="predicted"/>
<evidence type="ECO:0000313" key="9">
    <source>
        <dbReference type="Proteomes" id="UP000649617"/>
    </source>
</evidence>
<evidence type="ECO:0000313" key="8">
    <source>
        <dbReference type="EMBL" id="CAE7180342.1"/>
    </source>
</evidence>
<feature type="transmembrane region" description="Helical" evidence="5">
    <location>
        <begin position="70"/>
        <end position="89"/>
    </location>
</feature>
<keyword evidence="4 5" id="KW-0472">Membrane</keyword>
<feature type="non-terminal residue" evidence="8">
    <location>
        <position position="1"/>
    </location>
</feature>
<feature type="signal peptide" evidence="6">
    <location>
        <begin position="1"/>
        <end position="21"/>
    </location>
</feature>
<evidence type="ECO:0000256" key="6">
    <source>
        <dbReference type="SAM" id="SignalP"/>
    </source>
</evidence>
<dbReference type="InterPro" id="IPR052706">
    <property type="entry name" value="Membrane-Transporter-like"/>
</dbReference>
<keyword evidence="9" id="KW-1185">Reference proteome</keyword>
<feature type="transmembrane region" description="Helical" evidence="5">
    <location>
        <begin position="36"/>
        <end position="58"/>
    </location>
</feature>
<dbReference type="PANTHER" id="PTHR43310">
    <property type="entry name" value="SULFATE TRANSPORTER YBAR-RELATED"/>
    <property type="match status" value="1"/>
</dbReference>
<dbReference type="AlphaFoldDB" id="A0A812J012"/>
<protein>
    <recommendedName>
        <fullName evidence="7">SLC26A/SulP transporter domain-containing protein</fullName>
    </recommendedName>
</protein>